<feature type="transmembrane region" description="Helical" evidence="1">
    <location>
        <begin position="272"/>
        <end position="302"/>
    </location>
</feature>
<organism evidence="2 3">
    <name type="scientific">Bacillus rhizoplanae</name>
    <dbReference type="NCBI Taxonomy" id="2880966"/>
    <lineage>
        <taxon>Bacteria</taxon>
        <taxon>Bacillati</taxon>
        <taxon>Bacillota</taxon>
        <taxon>Bacilli</taxon>
        <taxon>Bacillales</taxon>
        <taxon>Bacillaceae</taxon>
        <taxon>Bacillus</taxon>
    </lineage>
</organism>
<evidence type="ECO:0000313" key="3">
    <source>
        <dbReference type="Proteomes" id="UP000789423"/>
    </source>
</evidence>
<dbReference type="EMBL" id="CAKJTI010000006">
    <property type="protein sequence ID" value="CAG9612608.1"/>
    <property type="molecule type" value="Genomic_DNA"/>
</dbReference>
<keyword evidence="1" id="KW-0472">Membrane</keyword>
<dbReference type="RefSeq" id="WP_230574761.1">
    <property type="nucleotide sequence ID" value="NZ_CAKJTI010000006.1"/>
</dbReference>
<gene>
    <name evidence="2" type="ORF">BACCIP111899_01785</name>
</gene>
<sequence>METSSPIIEEKIRKGFTRWPLWIGYGAVGWSLLYGTVQLYWLLGGSGYPFKRGEMDLFAAMVTYLPPRVGGLIFVILCLLGIVIGVAMQKTWRSVLLRWLMLTFAWCFAVALLLFIPDISLIMVMAYAFLFKFAFNWIMLNQVICIIGALLWIMTAVAYQRRTRDACEYCGRTENGNTFLLVRWGRWLTIIAALAPIPYALTRFAWALNIPLGVDPQFLHDFSKVNSMSQITEWVFGSVCVGGGILTLGLIQKWGEIFPRWFPFIGGKRVPIMLAVVPASIIAIAVTAAGFVFTFSFFAVTFHLMPVDNILLSQIWGTVGPMIFWVPWGVALGLAAIAYYYRRRGKCTHCGRDDQN</sequence>
<feature type="transmembrane region" description="Helical" evidence="1">
    <location>
        <begin position="234"/>
        <end position="251"/>
    </location>
</feature>
<keyword evidence="1" id="KW-0812">Transmembrane</keyword>
<name>A0ABN7ZZD7_9BACI</name>
<dbReference type="Proteomes" id="UP000789423">
    <property type="component" value="Unassembled WGS sequence"/>
</dbReference>
<feature type="transmembrane region" description="Helical" evidence="1">
    <location>
        <begin position="21"/>
        <end position="43"/>
    </location>
</feature>
<keyword evidence="1" id="KW-1133">Transmembrane helix</keyword>
<accession>A0ABN7ZZD7</accession>
<feature type="transmembrane region" description="Helical" evidence="1">
    <location>
        <begin position="137"/>
        <end position="159"/>
    </location>
</feature>
<feature type="transmembrane region" description="Helical" evidence="1">
    <location>
        <begin position="99"/>
        <end position="131"/>
    </location>
</feature>
<reference evidence="2 3" key="1">
    <citation type="submission" date="2021-10" db="EMBL/GenBank/DDBJ databases">
        <authorList>
            <person name="Criscuolo A."/>
        </authorList>
    </citation>
    <scope>NUCLEOTIDE SEQUENCE [LARGE SCALE GENOMIC DNA]</scope>
    <source>
        <strain evidence="3">CIP 111899</strain>
    </source>
</reference>
<feature type="transmembrane region" description="Helical" evidence="1">
    <location>
        <begin position="322"/>
        <end position="341"/>
    </location>
</feature>
<comment type="caution">
    <text evidence="2">The sequence shown here is derived from an EMBL/GenBank/DDBJ whole genome shotgun (WGS) entry which is preliminary data.</text>
</comment>
<feature type="transmembrane region" description="Helical" evidence="1">
    <location>
        <begin position="69"/>
        <end position="87"/>
    </location>
</feature>
<keyword evidence="3" id="KW-1185">Reference proteome</keyword>
<feature type="transmembrane region" description="Helical" evidence="1">
    <location>
        <begin position="180"/>
        <end position="201"/>
    </location>
</feature>
<evidence type="ECO:0000313" key="2">
    <source>
        <dbReference type="EMBL" id="CAG9612608.1"/>
    </source>
</evidence>
<evidence type="ECO:0000256" key="1">
    <source>
        <dbReference type="SAM" id="Phobius"/>
    </source>
</evidence>
<protein>
    <submittedName>
        <fullName evidence="2">Uncharacterized protein</fullName>
    </submittedName>
</protein>
<proteinExistence type="predicted"/>